<gene>
    <name evidence="6" type="ORF">ACFQHK_02160</name>
</gene>
<accession>A0ABD5U6Z6</accession>
<evidence type="ECO:0000256" key="4">
    <source>
        <dbReference type="ARBA" id="ARBA00022833"/>
    </source>
</evidence>
<evidence type="ECO:0000259" key="5">
    <source>
        <dbReference type="Pfam" id="PF24827"/>
    </source>
</evidence>
<dbReference type="Pfam" id="PF24827">
    <property type="entry name" value="AstE_AspA_cat"/>
    <property type="match status" value="1"/>
</dbReference>
<keyword evidence="2" id="KW-0479">Metal-binding</keyword>
<evidence type="ECO:0000313" key="7">
    <source>
        <dbReference type="Proteomes" id="UP001596406"/>
    </source>
</evidence>
<organism evidence="6 7">
    <name type="scientific">Halomarina ordinaria</name>
    <dbReference type="NCBI Taxonomy" id="3033939"/>
    <lineage>
        <taxon>Archaea</taxon>
        <taxon>Methanobacteriati</taxon>
        <taxon>Methanobacteriota</taxon>
        <taxon>Stenosarchaea group</taxon>
        <taxon>Halobacteria</taxon>
        <taxon>Halobacteriales</taxon>
        <taxon>Natronomonadaceae</taxon>
        <taxon>Halomarina</taxon>
    </lineage>
</organism>
<protein>
    <submittedName>
        <fullName evidence="6">Succinylglutamate desuccinylase/aspartoacylase family protein</fullName>
    </submittedName>
</protein>
<evidence type="ECO:0000256" key="2">
    <source>
        <dbReference type="ARBA" id="ARBA00022723"/>
    </source>
</evidence>
<dbReference type="EMBL" id="JBHSXM010000001">
    <property type="protein sequence ID" value="MFC6835310.1"/>
    <property type="molecule type" value="Genomic_DNA"/>
</dbReference>
<evidence type="ECO:0000256" key="1">
    <source>
        <dbReference type="ARBA" id="ARBA00001947"/>
    </source>
</evidence>
<feature type="domain" description="Succinylglutamate desuccinylase/Aspartoacylase catalytic" evidence="5">
    <location>
        <begin position="11"/>
        <end position="90"/>
    </location>
</feature>
<dbReference type="Gene3D" id="3.40.630.10">
    <property type="entry name" value="Zn peptidases"/>
    <property type="match status" value="1"/>
</dbReference>
<proteinExistence type="predicted"/>
<dbReference type="Proteomes" id="UP001596406">
    <property type="component" value="Unassembled WGS sequence"/>
</dbReference>
<dbReference type="PANTHER" id="PTHR15162">
    <property type="entry name" value="ASPARTOACYLASE"/>
    <property type="match status" value="1"/>
</dbReference>
<dbReference type="SUPFAM" id="SSF53187">
    <property type="entry name" value="Zn-dependent exopeptidases"/>
    <property type="match status" value="1"/>
</dbReference>
<name>A0ABD5U6Z6_9EURY</name>
<dbReference type="InterPro" id="IPR055438">
    <property type="entry name" value="AstE_AspA_cat"/>
</dbReference>
<keyword evidence="4" id="KW-0862">Zinc</keyword>
<dbReference type="AlphaFoldDB" id="A0ABD5U6Z6"/>
<dbReference type="GO" id="GO:0016787">
    <property type="term" value="F:hydrolase activity"/>
    <property type="evidence" value="ECO:0007669"/>
    <property type="project" value="UniProtKB-KW"/>
</dbReference>
<comment type="caution">
    <text evidence="6">The sequence shown here is derived from an EMBL/GenBank/DDBJ whole genome shotgun (WGS) entry which is preliminary data.</text>
</comment>
<dbReference type="GO" id="GO:0046872">
    <property type="term" value="F:metal ion binding"/>
    <property type="evidence" value="ECO:0007669"/>
    <property type="project" value="UniProtKB-KW"/>
</dbReference>
<evidence type="ECO:0000256" key="3">
    <source>
        <dbReference type="ARBA" id="ARBA00022801"/>
    </source>
</evidence>
<comment type="cofactor">
    <cofactor evidence="1">
        <name>Zn(2+)</name>
        <dbReference type="ChEBI" id="CHEBI:29105"/>
    </cofactor>
</comment>
<reference evidence="6 7" key="1">
    <citation type="journal article" date="2019" name="Int. J. Syst. Evol. Microbiol.">
        <title>The Global Catalogue of Microorganisms (GCM) 10K type strain sequencing project: providing services to taxonomists for standard genome sequencing and annotation.</title>
        <authorList>
            <consortium name="The Broad Institute Genomics Platform"/>
            <consortium name="The Broad Institute Genome Sequencing Center for Infectious Disease"/>
            <person name="Wu L."/>
            <person name="Ma J."/>
        </authorList>
    </citation>
    <scope>NUCLEOTIDE SEQUENCE [LARGE SCALE GENOMIC DNA]</scope>
    <source>
        <strain evidence="6 7">PSRA2</strain>
    </source>
</reference>
<dbReference type="InterPro" id="IPR050178">
    <property type="entry name" value="AspA/AstE_fam"/>
</dbReference>
<dbReference type="RefSeq" id="WP_304447015.1">
    <property type="nucleotide sequence ID" value="NZ_JARRAH010000001.1"/>
</dbReference>
<sequence length="260" mass="28670">MRVEQLGEGEPELAVVGAIHGDEPCGSHAVTKILDEQPAVERPVKFVVANERALERGVRYTDADLNRVFPGDPDSEDYERRLAHDLMQELRGCTTLSIHSTQSYDRPFAIVNDADPLIESVCPYLSIDAVVEAGGFTEGRLIEYADVVEVEAGEQGSDSAKEYAEVLVREFLGATGALPGRERHTDELPVYRLERLIPKRPAKSYDVRVANFERVAPGATFATAGDDELVAQEPFYPVLMSSYGYENEFGYAAELTRTLG</sequence>
<keyword evidence="7" id="KW-1185">Reference proteome</keyword>
<keyword evidence="3" id="KW-0378">Hydrolase</keyword>
<evidence type="ECO:0000313" key="6">
    <source>
        <dbReference type="EMBL" id="MFC6835310.1"/>
    </source>
</evidence>
<dbReference type="PANTHER" id="PTHR15162:SF7">
    <property type="entry name" value="SUCCINYLGLUTAMATE DESUCCINYLASE"/>
    <property type="match status" value="1"/>
</dbReference>